<feature type="transmembrane region" description="Helical" evidence="7">
    <location>
        <begin position="313"/>
        <end position="330"/>
    </location>
</feature>
<dbReference type="InterPro" id="IPR020846">
    <property type="entry name" value="MFS_dom"/>
</dbReference>
<feature type="domain" description="Major facilitator superfamily (MFS) profile" evidence="8">
    <location>
        <begin position="37"/>
        <end position="456"/>
    </location>
</feature>
<evidence type="ECO:0000256" key="2">
    <source>
        <dbReference type="ARBA" id="ARBA00022448"/>
    </source>
</evidence>
<dbReference type="PROSITE" id="PS50850">
    <property type="entry name" value="MFS"/>
    <property type="match status" value="1"/>
</dbReference>
<evidence type="ECO:0000313" key="10">
    <source>
        <dbReference type="Proteomes" id="UP000663879"/>
    </source>
</evidence>
<accession>A0A813MAE3</accession>
<keyword evidence="3 7" id="KW-0812">Transmembrane</keyword>
<feature type="region of interest" description="Disordered" evidence="6">
    <location>
        <begin position="576"/>
        <end position="600"/>
    </location>
</feature>
<feature type="transmembrane region" description="Helical" evidence="7">
    <location>
        <begin position="336"/>
        <end position="357"/>
    </location>
</feature>
<protein>
    <recommendedName>
        <fullName evidence="8">Major facilitator superfamily (MFS) profile domain-containing protein</fullName>
    </recommendedName>
</protein>
<feature type="transmembrane region" description="Helical" evidence="7">
    <location>
        <begin position="38"/>
        <end position="56"/>
    </location>
</feature>
<feature type="compositionally biased region" description="Low complexity" evidence="6">
    <location>
        <begin position="576"/>
        <end position="585"/>
    </location>
</feature>
<evidence type="ECO:0000256" key="5">
    <source>
        <dbReference type="ARBA" id="ARBA00023136"/>
    </source>
</evidence>
<dbReference type="GO" id="GO:0022857">
    <property type="term" value="F:transmembrane transporter activity"/>
    <property type="evidence" value="ECO:0007669"/>
    <property type="project" value="InterPro"/>
</dbReference>
<evidence type="ECO:0000256" key="7">
    <source>
        <dbReference type="SAM" id="Phobius"/>
    </source>
</evidence>
<reference evidence="9" key="1">
    <citation type="submission" date="2021-02" db="EMBL/GenBank/DDBJ databases">
        <authorList>
            <person name="Nowell W R."/>
        </authorList>
    </citation>
    <scope>NUCLEOTIDE SEQUENCE</scope>
    <source>
        <strain evidence="9">Ploen Becks lab</strain>
    </source>
</reference>
<dbReference type="AlphaFoldDB" id="A0A813MAE3"/>
<dbReference type="Gene3D" id="1.20.1250.20">
    <property type="entry name" value="MFS general substrate transporter like domains"/>
    <property type="match status" value="1"/>
</dbReference>
<keyword evidence="5 7" id="KW-0472">Membrane</keyword>
<feature type="transmembrane region" description="Helical" evidence="7">
    <location>
        <begin position="76"/>
        <end position="97"/>
    </location>
</feature>
<sequence length="600" mass="65493">MHTGSPSSKTKRKRNTNLLSNNPIQNGYVSSGIGKASFVHALIVIFLEFFAWGLLTDQVITVLNETFPNNTFLANGLIHGLKGILSFLSAPLIGALSDVWGRKVFLLITVFFTCLPIPLMRINPMWYFAMISISGLFAVTFSVVFAYVADVTDESNRTTTYGLVSATFAASLITSPALGSYLSRFYSENFVIALATAIAVFDLFFILVAVPESLPEKLRERSKTITWENVDPFKSLTAIFKDKTILLLCITTFLSYLPEAGQYSCFFVYLKLIVGFSQNQVAYFIAYIGILSCIAQAAILVILIKYFGNRKSIIIGLSFQVMQLAMYGFAAQEWLIWFAGLLAALSSIGYPAISAFISNQSHVDQQGVSQGMVTGIRGLCNGIGPALYGFIFWIFRVSLNETSANGNASQSITENNTSSKATYASTHLLPGPPFLFGSVLALIAIFVTLLIPSKHRPSSILLSSSSNTNSSTKFTNKESAIVKQGANPVSTTSIYNRSVSSNYSIKMDLIKNDEKKMLLNSDDMDEEDTSVEESKIEKNYNTQLLNTIGGIINQGSSNSTNSLNKPVNVSNLISLSTSPSNASNSQHTTSQIQLAHQVKV</sequence>
<comment type="subcellular location">
    <subcellularLocation>
        <location evidence="1">Membrane</location>
        <topology evidence="1">Multi-pass membrane protein</topology>
    </subcellularLocation>
</comment>
<dbReference type="Proteomes" id="UP000663879">
    <property type="component" value="Unassembled WGS sequence"/>
</dbReference>
<proteinExistence type="predicted"/>
<dbReference type="SUPFAM" id="SSF103473">
    <property type="entry name" value="MFS general substrate transporter"/>
    <property type="match status" value="1"/>
</dbReference>
<evidence type="ECO:0000313" key="9">
    <source>
        <dbReference type="EMBL" id="CAF0705625.1"/>
    </source>
</evidence>
<feature type="transmembrane region" description="Helical" evidence="7">
    <location>
        <begin position="104"/>
        <end position="120"/>
    </location>
</feature>
<comment type="caution">
    <text evidence="9">The sequence shown here is derived from an EMBL/GenBank/DDBJ whole genome shotgun (WGS) entry which is preliminary data.</text>
</comment>
<dbReference type="InterPro" id="IPR036259">
    <property type="entry name" value="MFS_trans_sf"/>
</dbReference>
<feature type="transmembrane region" description="Helical" evidence="7">
    <location>
        <begin position="126"/>
        <end position="148"/>
    </location>
</feature>
<feature type="transmembrane region" description="Helical" evidence="7">
    <location>
        <begin position="434"/>
        <end position="451"/>
    </location>
</feature>
<dbReference type="OrthoDB" id="419616at2759"/>
<dbReference type="CDD" id="cd17387">
    <property type="entry name" value="MFS_MFSD14"/>
    <property type="match status" value="1"/>
</dbReference>
<evidence type="ECO:0000256" key="1">
    <source>
        <dbReference type="ARBA" id="ARBA00004141"/>
    </source>
</evidence>
<gene>
    <name evidence="9" type="ORF">OXX778_LOCUS279</name>
</gene>
<feature type="transmembrane region" description="Helical" evidence="7">
    <location>
        <begin position="378"/>
        <end position="395"/>
    </location>
</feature>
<dbReference type="PANTHER" id="PTHR23504:SF1">
    <property type="entry name" value="GH21943P-RELATED"/>
    <property type="match status" value="1"/>
</dbReference>
<dbReference type="GO" id="GO:0016020">
    <property type="term" value="C:membrane"/>
    <property type="evidence" value="ECO:0007669"/>
    <property type="project" value="UniProtKB-SubCell"/>
</dbReference>
<evidence type="ECO:0000259" key="8">
    <source>
        <dbReference type="PROSITE" id="PS50850"/>
    </source>
</evidence>
<dbReference type="PRINTS" id="PR01035">
    <property type="entry name" value="TCRTETA"/>
</dbReference>
<name>A0A813MAE3_9BILA</name>
<dbReference type="PANTHER" id="PTHR23504">
    <property type="entry name" value="MAJOR FACILITATOR SUPERFAMILY DOMAIN-CONTAINING PROTEIN 10"/>
    <property type="match status" value="1"/>
</dbReference>
<evidence type="ECO:0000256" key="4">
    <source>
        <dbReference type="ARBA" id="ARBA00022989"/>
    </source>
</evidence>
<dbReference type="EMBL" id="CAJNOC010000012">
    <property type="protein sequence ID" value="CAF0705625.1"/>
    <property type="molecule type" value="Genomic_DNA"/>
</dbReference>
<dbReference type="InterPro" id="IPR001958">
    <property type="entry name" value="Tet-R_TetA/multi-R_MdtG-like"/>
</dbReference>
<keyword evidence="4 7" id="KW-1133">Transmembrane helix</keyword>
<evidence type="ECO:0000256" key="3">
    <source>
        <dbReference type="ARBA" id="ARBA00022692"/>
    </source>
</evidence>
<feature type="transmembrane region" description="Helical" evidence="7">
    <location>
        <begin position="281"/>
        <end position="304"/>
    </location>
</feature>
<feature type="transmembrane region" description="Helical" evidence="7">
    <location>
        <begin position="190"/>
        <end position="210"/>
    </location>
</feature>
<keyword evidence="2" id="KW-0813">Transport</keyword>
<feature type="transmembrane region" description="Helical" evidence="7">
    <location>
        <begin position="160"/>
        <end position="178"/>
    </location>
</feature>
<dbReference type="InterPro" id="IPR011701">
    <property type="entry name" value="MFS"/>
</dbReference>
<dbReference type="Pfam" id="PF07690">
    <property type="entry name" value="MFS_1"/>
    <property type="match status" value="1"/>
</dbReference>
<keyword evidence="10" id="KW-1185">Reference proteome</keyword>
<feature type="transmembrane region" description="Helical" evidence="7">
    <location>
        <begin position="245"/>
        <end position="269"/>
    </location>
</feature>
<dbReference type="InterPro" id="IPR005829">
    <property type="entry name" value="Sugar_transporter_CS"/>
</dbReference>
<evidence type="ECO:0000256" key="6">
    <source>
        <dbReference type="SAM" id="MobiDB-lite"/>
    </source>
</evidence>
<dbReference type="PROSITE" id="PS00216">
    <property type="entry name" value="SUGAR_TRANSPORT_1"/>
    <property type="match status" value="1"/>
</dbReference>
<organism evidence="9 10">
    <name type="scientific">Brachionus calyciflorus</name>
    <dbReference type="NCBI Taxonomy" id="104777"/>
    <lineage>
        <taxon>Eukaryota</taxon>
        <taxon>Metazoa</taxon>
        <taxon>Spiralia</taxon>
        <taxon>Gnathifera</taxon>
        <taxon>Rotifera</taxon>
        <taxon>Eurotatoria</taxon>
        <taxon>Monogononta</taxon>
        <taxon>Pseudotrocha</taxon>
        <taxon>Ploima</taxon>
        <taxon>Brachionidae</taxon>
        <taxon>Brachionus</taxon>
    </lineage>
</organism>